<keyword evidence="6 7" id="KW-0030">Aminoacyl-tRNA synthetase</keyword>
<dbReference type="InterPro" id="IPR029351">
    <property type="entry name" value="GAD_dom"/>
</dbReference>
<feature type="binding site" evidence="7">
    <location>
        <position position="489"/>
    </location>
    <ligand>
        <name>ATP</name>
        <dbReference type="ChEBI" id="CHEBI:30616"/>
    </ligand>
</feature>
<dbReference type="InterPro" id="IPR045864">
    <property type="entry name" value="aa-tRNA-synth_II/BPL/LPL"/>
</dbReference>
<evidence type="ECO:0000256" key="3">
    <source>
        <dbReference type="ARBA" id="ARBA00022741"/>
    </source>
</evidence>
<dbReference type="GO" id="GO:0005524">
    <property type="term" value="F:ATP binding"/>
    <property type="evidence" value="ECO:0007669"/>
    <property type="project" value="UniProtKB-UniRule"/>
</dbReference>
<dbReference type="SUPFAM" id="SSF55681">
    <property type="entry name" value="Class II aaRS and biotin synthetases"/>
    <property type="match status" value="1"/>
</dbReference>
<dbReference type="GO" id="GO:0005737">
    <property type="term" value="C:cytoplasm"/>
    <property type="evidence" value="ECO:0007669"/>
    <property type="project" value="UniProtKB-SubCell"/>
</dbReference>
<dbReference type="EC" id="6.1.1.23" evidence="7"/>
<evidence type="ECO:0000256" key="4">
    <source>
        <dbReference type="ARBA" id="ARBA00022840"/>
    </source>
</evidence>
<dbReference type="PANTHER" id="PTHR22594:SF5">
    <property type="entry name" value="ASPARTATE--TRNA LIGASE, MITOCHONDRIAL"/>
    <property type="match status" value="1"/>
</dbReference>
<keyword evidence="2 7" id="KW-0436">Ligase</keyword>
<dbReference type="GO" id="GO:0003676">
    <property type="term" value="F:nucleic acid binding"/>
    <property type="evidence" value="ECO:0007669"/>
    <property type="project" value="InterPro"/>
</dbReference>
<dbReference type="NCBIfam" id="NF001750">
    <property type="entry name" value="PRK00476.1"/>
    <property type="match status" value="1"/>
</dbReference>
<evidence type="ECO:0000259" key="8">
    <source>
        <dbReference type="PROSITE" id="PS50862"/>
    </source>
</evidence>
<dbReference type="Gene3D" id="3.30.1360.30">
    <property type="entry name" value="GAD-like domain"/>
    <property type="match status" value="1"/>
</dbReference>
<feature type="site" description="Important for tRNA non-discrimination" evidence="7">
    <location>
        <position position="38"/>
    </location>
</feature>
<evidence type="ECO:0000256" key="1">
    <source>
        <dbReference type="ARBA" id="ARBA00006303"/>
    </source>
</evidence>
<dbReference type="NCBIfam" id="TIGR00459">
    <property type="entry name" value="aspS_bact"/>
    <property type="match status" value="1"/>
</dbReference>
<dbReference type="GO" id="GO:0006422">
    <property type="term" value="P:aspartyl-tRNA aminoacylation"/>
    <property type="evidence" value="ECO:0007669"/>
    <property type="project" value="UniProtKB-UniRule"/>
</dbReference>
<gene>
    <name evidence="7 9" type="primary">aspS</name>
    <name evidence="9" type="ORF">DSCW_20680</name>
</gene>
<feature type="binding site" evidence="7">
    <location>
        <position position="182"/>
    </location>
    <ligand>
        <name>L-aspartate</name>
        <dbReference type="ChEBI" id="CHEBI:29991"/>
    </ligand>
</feature>
<feature type="site" description="Important for tRNA non-discrimination" evidence="7">
    <location>
        <position position="90"/>
    </location>
</feature>
<evidence type="ECO:0000256" key="6">
    <source>
        <dbReference type="ARBA" id="ARBA00023146"/>
    </source>
</evidence>
<feature type="binding site" evidence="7">
    <location>
        <position position="228"/>
    </location>
    <ligand>
        <name>L-aspartate</name>
        <dbReference type="ChEBI" id="CHEBI:29991"/>
    </ligand>
</feature>
<feature type="region of interest" description="Aspartate" evidence="7">
    <location>
        <begin position="206"/>
        <end position="209"/>
    </location>
</feature>
<comment type="subcellular location">
    <subcellularLocation>
        <location evidence="7">Cytoplasm</location>
    </subcellularLocation>
</comment>
<dbReference type="EMBL" id="AP021875">
    <property type="protein sequence ID" value="BBO74651.1"/>
    <property type="molecule type" value="Genomic_DNA"/>
</dbReference>
<dbReference type="SUPFAM" id="SSF50249">
    <property type="entry name" value="Nucleic acid-binding proteins"/>
    <property type="match status" value="1"/>
</dbReference>
<dbReference type="Pfam" id="PF00152">
    <property type="entry name" value="tRNA-synt_2"/>
    <property type="match status" value="1"/>
</dbReference>
<keyword evidence="4 7" id="KW-0067">ATP-binding</keyword>
<dbReference type="InterPro" id="IPR047089">
    <property type="entry name" value="Asp-tRNA-ligase_1_N"/>
</dbReference>
<dbReference type="PANTHER" id="PTHR22594">
    <property type="entry name" value="ASPARTYL/LYSYL-TRNA SYNTHETASE"/>
    <property type="match status" value="1"/>
</dbReference>
<evidence type="ECO:0000256" key="2">
    <source>
        <dbReference type="ARBA" id="ARBA00022598"/>
    </source>
</evidence>
<keyword evidence="5 7" id="KW-0648">Protein biosynthesis</keyword>
<keyword evidence="10" id="KW-1185">Reference proteome</keyword>
<keyword evidence="3 7" id="KW-0547">Nucleotide-binding</keyword>
<evidence type="ECO:0000256" key="5">
    <source>
        <dbReference type="ARBA" id="ARBA00022917"/>
    </source>
</evidence>
<dbReference type="Proteomes" id="UP000427769">
    <property type="component" value="Chromosome"/>
</dbReference>
<dbReference type="InterPro" id="IPR012340">
    <property type="entry name" value="NA-bd_OB-fold"/>
</dbReference>
<dbReference type="InterPro" id="IPR047090">
    <property type="entry name" value="AspRS_core"/>
</dbReference>
<feature type="binding site" evidence="7">
    <location>
        <position position="496"/>
    </location>
    <ligand>
        <name>L-aspartate</name>
        <dbReference type="ChEBI" id="CHEBI:29991"/>
    </ligand>
</feature>
<dbReference type="CDD" id="cd00777">
    <property type="entry name" value="AspRS_core"/>
    <property type="match status" value="1"/>
</dbReference>
<dbReference type="RefSeq" id="WP_155303657.1">
    <property type="nucleotide sequence ID" value="NZ_AP021875.1"/>
</dbReference>
<proteinExistence type="inferred from homology"/>
<protein>
    <recommendedName>
        <fullName evidence="7">Aspartate--tRNA(Asp/Asn) ligase</fullName>
        <ecNumber evidence="7">6.1.1.23</ecNumber>
    </recommendedName>
    <alternativeName>
        <fullName evidence="7">Aspartyl-tRNA synthetase</fullName>
        <shortName evidence="7">AspRS</shortName>
    </alternativeName>
    <alternativeName>
        <fullName evidence="7">Non-discriminating aspartyl-tRNA synthetase</fullName>
        <shortName evidence="7">ND-AspRS</shortName>
    </alternativeName>
</protein>
<dbReference type="SUPFAM" id="SSF55261">
    <property type="entry name" value="GAD domain-like"/>
    <property type="match status" value="1"/>
</dbReference>
<name>A0A5K7Z4W6_9BACT</name>
<feature type="binding site" evidence="7">
    <location>
        <position position="455"/>
    </location>
    <ligand>
        <name>L-aspartate</name>
        <dbReference type="ChEBI" id="CHEBI:29991"/>
    </ligand>
</feature>
<dbReference type="PRINTS" id="PR01042">
    <property type="entry name" value="TRNASYNTHASP"/>
</dbReference>
<evidence type="ECO:0000256" key="7">
    <source>
        <dbReference type="HAMAP-Rule" id="MF_00044"/>
    </source>
</evidence>
<dbReference type="HAMAP" id="MF_00044">
    <property type="entry name" value="Asp_tRNA_synth_type1"/>
    <property type="match status" value="1"/>
</dbReference>
<dbReference type="GO" id="GO:0050560">
    <property type="term" value="F:aspartate-tRNA(Asn) ligase activity"/>
    <property type="evidence" value="ECO:0007669"/>
    <property type="project" value="UniProtKB-EC"/>
</dbReference>
<dbReference type="InterPro" id="IPR004365">
    <property type="entry name" value="NA-bd_OB_tRNA"/>
</dbReference>
<dbReference type="OrthoDB" id="9802326at2"/>
<comment type="catalytic activity">
    <reaction evidence="7">
        <text>tRNA(Asx) + L-aspartate + ATP = L-aspartyl-tRNA(Asx) + AMP + diphosphate</text>
        <dbReference type="Rhea" id="RHEA:18349"/>
        <dbReference type="Rhea" id="RHEA-COMP:9710"/>
        <dbReference type="Rhea" id="RHEA-COMP:9711"/>
        <dbReference type="ChEBI" id="CHEBI:29991"/>
        <dbReference type="ChEBI" id="CHEBI:30616"/>
        <dbReference type="ChEBI" id="CHEBI:33019"/>
        <dbReference type="ChEBI" id="CHEBI:78442"/>
        <dbReference type="ChEBI" id="CHEBI:78516"/>
        <dbReference type="ChEBI" id="CHEBI:456215"/>
        <dbReference type="EC" id="6.1.1.23"/>
    </reaction>
</comment>
<dbReference type="PROSITE" id="PS50862">
    <property type="entry name" value="AA_TRNA_LIGASE_II"/>
    <property type="match status" value="1"/>
</dbReference>
<dbReference type="Gene3D" id="3.30.930.10">
    <property type="entry name" value="Bira Bifunctional Protein, Domain 2"/>
    <property type="match status" value="1"/>
</dbReference>
<dbReference type="InterPro" id="IPR002312">
    <property type="entry name" value="Asp/Asn-tRNA-synth_IIb"/>
</dbReference>
<dbReference type="KEGG" id="dwd:DSCW_20680"/>
<dbReference type="Pfam" id="PF01336">
    <property type="entry name" value="tRNA_anti-codon"/>
    <property type="match status" value="1"/>
</dbReference>
<evidence type="ECO:0000313" key="10">
    <source>
        <dbReference type="Proteomes" id="UP000427769"/>
    </source>
</evidence>
<dbReference type="CDD" id="cd04317">
    <property type="entry name" value="EcAspRS_like_N"/>
    <property type="match status" value="1"/>
</dbReference>
<comment type="similarity">
    <text evidence="1 7">Belongs to the class-II aminoacyl-tRNA synthetase family. Type 1 subfamily.</text>
</comment>
<accession>A0A5K7Z4W6</accession>
<dbReference type="AlphaFoldDB" id="A0A5K7Z4W6"/>
<evidence type="ECO:0000313" key="9">
    <source>
        <dbReference type="EMBL" id="BBO74651.1"/>
    </source>
</evidence>
<comment type="function">
    <text evidence="7">Aspartyl-tRNA synthetase with relaxed tRNA specificity since it is able to aspartylate not only its cognate tRNA(Asp) but also tRNA(Asn). Reaction proceeds in two steps: L-aspartate is first activated by ATP to form Asp-AMP and then transferred to the acceptor end of tRNA(Asp/Asn).</text>
</comment>
<comment type="subunit">
    <text evidence="7">Homodimer.</text>
</comment>
<dbReference type="Pfam" id="PF02938">
    <property type="entry name" value="GAD"/>
    <property type="match status" value="1"/>
</dbReference>
<dbReference type="InterPro" id="IPR004364">
    <property type="entry name" value="Aa-tRNA-synt_II"/>
</dbReference>
<keyword evidence="7" id="KW-0963">Cytoplasm</keyword>
<feature type="domain" description="Aminoacyl-transfer RNA synthetases class-II family profile" evidence="8">
    <location>
        <begin position="157"/>
        <end position="562"/>
    </location>
</feature>
<feature type="binding site" evidence="7">
    <location>
        <position position="237"/>
    </location>
    <ligand>
        <name>ATP</name>
        <dbReference type="ChEBI" id="CHEBI:30616"/>
    </ligand>
</feature>
<dbReference type="Gene3D" id="2.40.50.140">
    <property type="entry name" value="Nucleic acid-binding proteins"/>
    <property type="match status" value="1"/>
</dbReference>
<feature type="binding site" evidence="7">
    <location>
        <begin position="228"/>
        <end position="230"/>
    </location>
    <ligand>
        <name>ATP</name>
        <dbReference type="ChEBI" id="CHEBI:30616"/>
    </ligand>
</feature>
<dbReference type="GO" id="GO:0004815">
    <property type="term" value="F:aspartate-tRNA ligase activity"/>
    <property type="evidence" value="ECO:0007669"/>
    <property type="project" value="UniProtKB-UniRule"/>
</dbReference>
<organism evidence="9 10">
    <name type="scientific">Desulfosarcina widdelii</name>
    <dbReference type="NCBI Taxonomy" id="947919"/>
    <lineage>
        <taxon>Bacteria</taxon>
        <taxon>Pseudomonadati</taxon>
        <taxon>Thermodesulfobacteriota</taxon>
        <taxon>Desulfobacteria</taxon>
        <taxon>Desulfobacterales</taxon>
        <taxon>Desulfosarcinaceae</taxon>
        <taxon>Desulfosarcina</taxon>
    </lineage>
</organism>
<sequence>MADILGDMRRTHHCNALSAKDMGQEVVLMGWVLRRRDHGGVIFIDLRDREGITQVVFNPEINPEVHAKAHAIRSEYVLGVRGKVEPRPDGMVNPKLPTGEIEVLVDKLKILNAAKTPPFLIEDKVDVSEAIRLKNRHLDLRRPPLQRNIITRHKAGASVRNFLNANGFLDIETPVLTKSTPEGARDYLVPSRVNAGQFYALPQSPQLFKQLLMISGFDRYYQIVRCFRDEDLRADRQPEFTQIDMEMSFVGEEDLMAISEGMMANLFDEVPGRSLGLPFPRLTYAEAMDRYGLDKPDTRFGLELADVSDIVETSGFKVFSSVVKKGGIVKALNAKGCIDFSRKEIDDLTEFVAVYRAKGLAWIKVREDAWQSPIAKFFTDEEKAKLAERIDMAPGDLVFFVADQPKVTNEALGHLRNHIGKKLGLIDENAFNFVWITQFPMFEYDETEKRYQALHHPFTAPLEEDYDKLETDPLAVRSRAYDLVLNGFEVGGGSIRIHDMDLQQRVFAALGMQPQDYREKFGFLLDALESGAPPHGGIAFGFDRLVMLLCAEPSIRDVIAFPKTQRAACLLTNAPSEAAKAQLDELSLRLKLTLTDAQEKANTDE</sequence>
<dbReference type="InterPro" id="IPR004524">
    <property type="entry name" value="Asp-tRNA-ligase_1"/>
</dbReference>
<reference evidence="9 10" key="1">
    <citation type="submission" date="2019-11" db="EMBL/GenBank/DDBJ databases">
        <title>Comparative genomics of hydrocarbon-degrading Desulfosarcina strains.</title>
        <authorList>
            <person name="Watanabe M."/>
            <person name="Kojima H."/>
            <person name="Fukui M."/>
        </authorList>
    </citation>
    <scope>NUCLEOTIDE SEQUENCE [LARGE SCALE GENOMIC DNA]</scope>
    <source>
        <strain evidence="9 10">PP31</strain>
    </source>
</reference>
<dbReference type="InterPro" id="IPR006195">
    <property type="entry name" value="aa-tRNA-synth_II"/>
</dbReference>
<feature type="binding site" evidence="7">
    <location>
        <begin position="541"/>
        <end position="544"/>
    </location>
    <ligand>
        <name>ATP</name>
        <dbReference type="ChEBI" id="CHEBI:30616"/>
    </ligand>
</feature>
<dbReference type="InterPro" id="IPR004115">
    <property type="entry name" value="GAD-like_sf"/>
</dbReference>